<keyword evidence="1" id="KW-0812">Transmembrane</keyword>
<evidence type="ECO:0000313" key="2">
    <source>
        <dbReference type="EMBL" id="KAA8913960.1"/>
    </source>
</evidence>
<dbReference type="InParanoid" id="A0A5J5FA81"/>
<reference evidence="2 3" key="1">
    <citation type="submission" date="2019-09" db="EMBL/GenBank/DDBJ databases">
        <title>Draft genome of the ectomycorrhizal ascomycete Sphaerosporella brunnea.</title>
        <authorList>
            <consortium name="DOE Joint Genome Institute"/>
            <person name="Benucci G.M."/>
            <person name="Marozzi G."/>
            <person name="Antonielli L."/>
            <person name="Sanchez S."/>
            <person name="Marco P."/>
            <person name="Wang X."/>
            <person name="Falini L.B."/>
            <person name="Barry K."/>
            <person name="Haridas S."/>
            <person name="Lipzen A."/>
            <person name="Labutti K."/>
            <person name="Grigoriev I.V."/>
            <person name="Murat C."/>
            <person name="Martin F."/>
            <person name="Albertini E."/>
            <person name="Donnini D."/>
            <person name="Bonito G."/>
        </authorList>
    </citation>
    <scope>NUCLEOTIDE SEQUENCE [LARGE SCALE GENOMIC DNA]</scope>
    <source>
        <strain evidence="2 3">Sb_GMNB300</strain>
    </source>
</reference>
<feature type="non-terminal residue" evidence="2">
    <location>
        <position position="296"/>
    </location>
</feature>
<keyword evidence="1" id="KW-0472">Membrane</keyword>
<feature type="transmembrane region" description="Helical" evidence="1">
    <location>
        <begin position="176"/>
        <end position="203"/>
    </location>
</feature>
<comment type="caution">
    <text evidence="2">The sequence shown here is derived from an EMBL/GenBank/DDBJ whole genome shotgun (WGS) entry which is preliminary data.</text>
</comment>
<sequence length="296" mass="32908">MRSGEHMILSYYVSVHSALLYVGLINDPAYSLDVKAHAPRLNPCLLPFPDQHLLAATFATLCGCAVCQPAATGVNRRMPVPIVFDDTRTVDVSCSLVHHRRVAAVPPPLQLLSCQIGLGHAAKANTNAVMQMLFFVPDWDEEQHRSGVGSSLTRSKNWLQFLIDYVADLTRKRLKLVLSLVLAGLQVAVPLLLVSQFLVLLLLPSQLLLLRLLGNRQVQDGGQVQWRRKHLWKFAPDVCHSQRNHVGSEIPEVVGLFDLVHILFIDAREPVEDLDLVEGRRQDRLPLLDGAVVAQV</sequence>
<keyword evidence="3" id="KW-1185">Reference proteome</keyword>
<dbReference type="EMBL" id="VXIS01000010">
    <property type="protein sequence ID" value="KAA8913960.1"/>
    <property type="molecule type" value="Genomic_DNA"/>
</dbReference>
<evidence type="ECO:0000313" key="3">
    <source>
        <dbReference type="Proteomes" id="UP000326924"/>
    </source>
</evidence>
<evidence type="ECO:0000256" key="1">
    <source>
        <dbReference type="SAM" id="Phobius"/>
    </source>
</evidence>
<dbReference type="AlphaFoldDB" id="A0A5J5FA81"/>
<accession>A0A5J5FA81</accession>
<gene>
    <name evidence="2" type="ORF">FN846DRAFT_915876</name>
</gene>
<keyword evidence="1" id="KW-1133">Transmembrane helix</keyword>
<protein>
    <submittedName>
        <fullName evidence="2">Uncharacterized protein</fullName>
    </submittedName>
</protein>
<proteinExistence type="predicted"/>
<dbReference type="Proteomes" id="UP000326924">
    <property type="component" value="Unassembled WGS sequence"/>
</dbReference>
<name>A0A5J5FA81_9PEZI</name>
<organism evidence="2 3">
    <name type="scientific">Sphaerosporella brunnea</name>
    <dbReference type="NCBI Taxonomy" id="1250544"/>
    <lineage>
        <taxon>Eukaryota</taxon>
        <taxon>Fungi</taxon>
        <taxon>Dikarya</taxon>
        <taxon>Ascomycota</taxon>
        <taxon>Pezizomycotina</taxon>
        <taxon>Pezizomycetes</taxon>
        <taxon>Pezizales</taxon>
        <taxon>Pyronemataceae</taxon>
        <taxon>Sphaerosporella</taxon>
    </lineage>
</organism>